<protein>
    <submittedName>
        <fullName evidence="9">Rsm22-domain-containing protein</fullName>
    </submittedName>
</protein>
<keyword evidence="10" id="KW-1185">Reference proteome</keyword>
<evidence type="ECO:0000256" key="4">
    <source>
        <dbReference type="ARBA" id="ARBA00023004"/>
    </source>
</evidence>
<keyword evidence="5" id="KW-0411">Iron-sulfur</keyword>
<feature type="compositionally biased region" description="Basic and acidic residues" evidence="8">
    <location>
        <begin position="411"/>
        <end position="430"/>
    </location>
</feature>
<comment type="caution">
    <text evidence="9">The sequence shown here is derived from an EMBL/GenBank/DDBJ whole genome shotgun (WGS) entry which is preliminary data.</text>
</comment>
<dbReference type="InterPro" id="IPR052571">
    <property type="entry name" value="Mt_RNA_Methyltransferase"/>
</dbReference>
<comment type="subcellular location">
    <subcellularLocation>
        <location evidence="1">Mitochondrion</location>
    </subcellularLocation>
</comment>
<dbReference type="Proteomes" id="UP000757232">
    <property type="component" value="Unassembled WGS sequence"/>
</dbReference>
<dbReference type="GO" id="GO:0006412">
    <property type="term" value="P:translation"/>
    <property type="evidence" value="ECO:0007669"/>
    <property type="project" value="InterPro"/>
</dbReference>
<evidence type="ECO:0000256" key="1">
    <source>
        <dbReference type="ARBA" id="ARBA00004173"/>
    </source>
</evidence>
<comment type="function">
    <text evidence="7">Mitochondrial ribosome (mitoribosome) assembly factor. Binds at the interface of the head and body domains of the mitochondrial small ribosomal subunit (mt-SSU), occluding the mRNA channel and preventing compaction of the head domain towards the body. Probable inactive methyltransferase: retains the characteristic folding and ability to bind S-adenosyl-L-methionine, but it probably lost its methyltransferase activity.</text>
</comment>
<dbReference type="GO" id="GO:0046872">
    <property type="term" value="F:metal ion binding"/>
    <property type="evidence" value="ECO:0007669"/>
    <property type="project" value="UniProtKB-KW"/>
</dbReference>
<feature type="region of interest" description="Disordered" evidence="8">
    <location>
        <begin position="370"/>
        <end position="443"/>
    </location>
</feature>
<gene>
    <name evidence="9" type="ORF">A7U60_g7212</name>
</gene>
<proteinExistence type="predicted"/>
<keyword evidence="2" id="KW-0479">Metal-binding</keyword>
<evidence type="ECO:0000256" key="3">
    <source>
        <dbReference type="ARBA" id="ARBA00022946"/>
    </source>
</evidence>
<dbReference type="GO" id="GO:0005763">
    <property type="term" value="C:mitochondrial small ribosomal subunit"/>
    <property type="evidence" value="ECO:0007669"/>
    <property type="project" value="TreeGrafter"/>
</dbReference>
<evidence type="ECO:0000313" key="10">
    <source>
        <dbReference type="Proteomes" id="UP000757232"/>
    </source>
</evidence>
<name>A0A9Q5HTD7_SANBA</name>
<evidence type="ECO:0000313" key="9">
    <source>
        <dbReference type="EMBL" id="OCB85565.1"/>
    </source>
</evidence>
<organism evidence="9 10">
    <name type="scientific">Sanghuangporus baumii</name>
    <name type="common">Phellinus baumii</name>
    <dbReference type="NCBI Taxonomy" id="108892"/>
    <lineage>
        <taxon>Eukaryota</taxon>
        <taxon>Fungi</taxon>
        <taxon>Dikarya</taxon>
        <taxon>Basidiomycota</taxon>
        <taxon>Agaricomycotina</taxon>
        <taxon>Agaricomycetes</taxon>
        <taxon>Hymenochaetales</taxon>
        <taxon>Hymenochaetaceae</taxon>
        <taxon>Sanghuangporus</taxon>
    </lineage>
</organism>
<sequence>MLRGQCPSVIRACSRRAFVSTAKFSSSSSSSSIGPNAPLELDPSLRALLRDADMALLKHKPRESLEFGSSSAKELEVLEFDEAWSVQLTEREEEAATPTERKSFRARFGSRNIGSVFLSAELREAIERVINDGDKPRLHEDAKRLFQDQDQGGNGLWHTTYETDYKSWKQARRHAERDGTAFAASMHAFQETSDEEEAVPKPDALLSQSTISSYLGIERRDALTSMAKKLIEDTAHTTVRWRKGYPDAEQAERTEDGDILALSAFYLSSLQNSVAKKDLIKQMWSSGANVIVLIDHDTSAGFISIAEAREQLLRLGRKELQDPALQHDPASGCHVVAPVRFYESVGKIMRMTIPRSQGKQPYYDARKSSWGDIFPHKPKNPPQVRLVPKDIMDDSSSLPGSDIGKRRKKDKTRDPTSYEKIMSDIKESEKKRRRDWSKSANIL</sequence>
<dbReference type="GO" id="GO:0008168">
    <property type="term" value="F:methyltransferase activity"/>
    <property type="evidence" value="ECO:0007669"/>
    <property type="project" value="InterPro"/>
</dbReference>
<dbReference type="GO" id="GO:0003735">
    <property type="term" value="F:structural constituent of ribosome"/>
    <property type="evidence" value="ECO:0007669"/>
    <property type="project" value="TreeGrafter"/>
</dbReference>
<evidence type="ECO:0000256" key="7">
    <source>
        <dbReference type="ARBA" id="ARBA00045681"/>
    </source>
</evidence>
<evidence type="ECO:0000256" key="5">
    <source>
        <dbReference type="ARBA" id="ARBA00023014"/>
    </source>
</evidence>
<dbReference type="PANTHER" id="PTHR13184">
    <property type="entry name" value="37S RIBOSOMAL PROTEIN S22"/>
    <property type="match status" value="1"/>
</dbReference>
<evidence type="ECO:0000256" key="8">
    <source>
        <dbReference type="SAM" id="MobiDB-lite"/>
    </source>
</evidence>
<evidence type="ECO:0000256" key="2">
    <source>
        <dbReference type="ARBA" id="ARBA00022723"/>
    </source>
</evidence>
<keyword evidence="3" id="KW-0809">Transit peptide</keyword>
<dbReference type="GO" id="GO:0051536">
    <property type="term" value="F:iron-sulfur cluster binding"/>
    <property type="evidence" value="ECO:0007669"/>
    <property type="project" value="UniProtKB-KW"/>
</dbReference>
<evidence type="ECO:0000256" key="6">
    <source>
        <dbReference type="ARBA" id="ARBA00023128"/>
    </source>
</evidence>
<dbReference type="EMBL" id="LNZH02000208">
    <property type="protein sequence ID" value="OCB85565.1"/>
    <property type="molecule type" value="Genomic_DNA"/>
</dbReference>
<dbReference type="OrthoDB" id="421327at2759"/>
<keyword evidence="6" id="KW-0496">Mitochondrion</keyword>
<keyword evidence="4" id="KW-0408">Iron</keyword>
<dbReference type="AlphaFoldDB" id="A0A9Q5HTD7"/>
<dbReference type="InterPro" id="IPR015324">
    <property type="entry name" value="Ribosomal_Rsm22-like"/>
</dbReference>
<dbReference type="PANTHER" id="PTHR13184:SF5">
    <property type="entry name" value="METHYLTRANSFERASE-LIKE PROTEIN 17, MITOCHONDRIAL"/>
    <property type="match status" value="1"/>
</dbReference>
<accession>A0A9Q5HTD7</accession>
<reference evidence="9" key="1">
    <citation type="submission" date="2016-06" db="EMBL/GenBank/DDBJ databases">
        <title>Draft Genome sequence of the fungus Inonotus baumii.</title>
        <authorList>
            <person name="Zhu H."/>
            <person name="Lin W."/>
        </authorList>
    </citation>
    <scope>NUCLEOTIDE SEQUENCE</scope>
    <source>
        <strain evidence="9">821</strain>
    </source>
</reference>
<dbReference type="Pfam" id="PF09243">
    <property type="entry name" value="Rsm22"/>
    <property type="match status" value="1"/>
</dbReference>